<proteinExistence type="predicted"/>
<evidence type="ECO:0000313" key="2">
    <source>
        <dbReference type="EMBL" id="GBP68702.1"/>
    </source>
</evidence>
<keyword evidence="3" id="KW-1185">Reference proteome</keyword>
<dbReference type="GO" id="GO:0004497">
    <property type="term" value="F:monooxygenase activity"/>
    <property type="evidence" value="ECO:0007669"/>
    <property type="project" value="UniProtKB-KW"/>
</dbReference>
<dbReference type="InterPro" id="IPR036396">
    <property type="entry name" value="Cyt_P450_sf"/>
</dbReference>
<dbReference type="EMBL" id="BGZK01001021">
    <property type="protein sequence ID" value="GBP68702.1"/>
    <property type="molecule type" value="Genomic_DNA"/>
</dbReference>
<comment type="caution">
    <text evidence="2">The sequence shown here is derived from an EMBL/GenBank/DDBJ whole genome shotgun (WGS) entry which is preliminary data.</text>
</comment>
<name>A0A4C1Y1M7_EUMVA</name>
<keyword evidence="1" id="KW-0560">Oxidoreductase</keyword>
<evidence type="ECO:0000256" key="1">
    <source>
        <dbReference type="ARBA" id="ARBA00023033"/>
    </source>
</evidence>
<protein>
    <submittedName>
        <fullName evidence="2">Cytochrome P450 6B2</fullName>
    </submittedName>
</protein>
<dbReference type="OrthoDB" id="7471153at2759"/>
<dbReference type="STRING" id="151549.A0A4C1Y1M7"/>
<dbReference type="AlphaFoldDB" id="A0A4C1Y1M7"/>
<accession>A0A4C1Y1M7</accession>
<evidence type="ECO:0000313" key="3">
    <source>
        <dbReference type="Proteomes" id="UP000299102"/>
    </source>
</evidence>
<dbReference type="GO" id="GO:0020037">
    <property type="term" value="F:heme binding"/>
    <property type="evidence" value="ECO:0007669"/>
    <property type="project" value="InterPro"/>
</dbReference>
<gene>
    <name evidence="2" type="primary">CYP6B2</name>
    <name evidence="2" type="ORF">EVAR_75316_1</name>
</gene>
<sequence length="102" mass="11750">MKSAQQEVFEFFVNMVNEIVKECFGKPNVRKEFMDFVIELKEQGRVIKRGDHNEKELEITNELMAAQAFIFYLGGFETSSDTISLLISASRMTVITEDLLSF</sequence>
<dbReference type="Proteomes" id="UP000299102">
    <property type="component" value="Unassembled WGS sequence"/>
</dbReference>
<reference evidence="2 3" key="1">
    <citation type="journal article" date="2019" name="Commun. Biol.">
        <title>The bagworm genome reveals a unique fibroin gene that provides high tensile strength.</title>
        <authorList>
            <person name="Kono N."/>
            <person name="Nakamura H."/>
            <person name="Ohtoshi R."/>
            <person name="Tomita M."/>
            <person name="Numata K."/>
            <person name="Arakawa K."/>
        </authorList>
    </citation>
    <scope>NUCLEOTIDE SEQUENCE [LARGE SCALE GENOMIC DNA]</scope>
</reference>
<organism evidence="2 3">
    <name type="scientific">Eumeta variegata</name>
    <name type="common">Bagworm moth</name>
    <name type="synonym">Eumeta japonica</name>
    <dbReference type="NCBI Taxonomy" id="151549"/>
    <lineage>
        <taxon>Eukaryota</taxon>
        <taxon>Metazoa</taxon>
        <taxon>Ecdysozoa</taxon>
        <taxon>Arthropoda</taxon>
        <taxon>Hexapoda</taxon>
        <taxon>Insecta</taxon>
        <taxon>Pterygota</taxon>
        <taxon>Neoptera</taxon>
        <taxon>Endopterygota</taxon>
        <taxon>Lepidoptera</taxon>
        <taxon>Glossata</taxon>
        <taxon>Ditrysia</taxon>
        <taxon>Tineoidea</taxon>
        <taxon>Psychidae</taxon>
        <taxon>Oiketicinae</taxon>
        <taxon>Eumeta</taxon>
    </lineage>
</organism>
<dbReference type="Gene3D" id="1.10.630.10">
    <property type="entry name" value="Cytochrome P450"/>
    <property type="match status" value="1"/>
</dbReference>
<dbReference type="GO" id="GO:0005506">
    <property type="term" value="F:iron ion binding"/>
    <property type="evidence" value="ECO:0007669"/>
    <property type="project" value="InterPro"/>
</dbReference>
<dbReference type="GO" id="GO:0016705">
    <property type="term" value="F:oxidoreductase activity, acting on paired donors, with incorporation or reduction of molecular oxygen"/>
    <property type="evidence" value="ECO:0007669"/>
    <property type="project" value="InterPro"/>
</dbReference>
<keyword evidence="1" id="KW-0503">Monooxygenase</keyword>
<dbReference type="SUPFAM" id="SSF48264">
    <property type="entry name" value="Cytochrome P450"/>
    <property type="match status" value="1"/>
</dbReference>